<evidence type="ECO:0000313" key="3">
    <source>
        <dbReference type="Proteomes" id="UP000051330"/>
    </source>
</evidence>
<comment type="similarity">
    <text evidence="1">Belongs to the LOR family.</text>
</comment>
<dbReference type="InterPro" id="IPR007612">
    <property type="entry name" value="LOR"/>
</dbReference>
<name>A0A0R1N5X9_9LACO</name>
<comment type="caution">
    <text evidence="2">The sequence shown here is derived from an EMBL/GenBank/DDBJ whole genome shotgun (WGS) entry which is preliminary data.</text>
</comment>
<organism evidence="2 3">
    <name type="scientific">Schleiferilactobacillus perolens DSM 12744</name>
    <dbReference type="NCBI Taxonomy" id="1423792"/>
    <lineage>
        <taxon>Bacteria</taxon>
        <taxon>Bacillati</taxon>
        <taxon>Bacillota</taxon>
        <taxon>Bacilli</taxon>
        <taxon>Lactobacillales</taxon>
        <taxon>Lactobacillaceae</taxon>
        <taxon>Schleiferilactobacillus</taxon>
    </lineage>
</organism>
<dbReference type="STRING" id="1423792.FD09_GL002534"/>
<dbReference type="Proteomes" id="UP000051330">
    <property type="component" value="Unassembled WGS sequence"/>
</dbReference>
<dbReference type="AlphaFoldDB" id="A0A0R1N5X9"/>
<sequence length="168" mass="18826">MPMSQLFVHQHVFSLRGQFDVTDINEKPVYSVTGSFLKVPKYFTIYDHTGREIAKVVHQPFHFFSTFDVEMNGTVVATIRQRFSFFRSRFDIDSGTVTVQGSWTNFQFGVFANGQQVASIHEDVFSFGHAYELDIEDDDYEGLVVALVLAIDYAKSQAASGSAASSAN</sequence>
<dbReference type="Pfam" id="PF04525">
    <property type="entry name" value="LOR"/>
    <property type="match status" value="1"/>
</dbReference>
<evidence type="ECO:0000313" key="2">
    <source>
        <dbReference type="EMBL" id="KRL12994.1"/>
    </source>
</evidence>
<proteinExistence type="inferred from homology"/>
<dbReference type="OrthoDB" id="652307at2"/>
<dbReference type="PATRIC" id="fig|1423792.3.peg.2582"/>
<keyword evidence="3" id="KW-1185">Reference proteome</keyword>
<accession>A0A0R1N5X9</accession>
<gene>
    <name evidence="2" type="ORF">FD09_GL002534</name>
</gene>
<dbReference type="SUPFAM" id="SSF54518">
    <property type="entry name" value="Tubby C-terminal domain-like"/>
    <property type="match status" value="1"/>
</dbReference>
<dbReference type="Gene3D" id="2.40.160.200">
    <property type="entry name" value="LURP1-related"/>
    <property type="match status" value="1"/>
</dbReference>
<dbReference type="InterPro" id="IPR038595">
    <property type="entry name" value="LOR_sf"/>
</dbReference>
<evidence type="ECO:0000256" key="1">
    <source>
        <dbReference type="ARBA" id="ARBA00005437"/>
    </source>
</evidence>
<dbReference type="EMBL" id="AZEC01000005">
    <property type="protein sequence ID" value="KRL12994.1"/>
    <property type="molecule type" value="Genomic_DNA"/>
</dbReference>
<protein>
    <submittedName>
        <fullName evidence="2">Uncharacterized protein</fullName>
    </submittedName>
</protein>
<reference evidence="2 3" key="1">
    <citation type="journal article" date="2015" name="Genome Announc.">
        <title>Expanding the biotechnology potential of lactobacilli through comparative genomics of 213 strains and associated genera.</title>
        <authorList>
            <person name="Sun Z."/>
            <person name="Harris H.M."/>
            <person name="McCann A."/>
            <person name="Guo C."/>
            <person name="Argimon S."/>
            <person name="Zhang W."/>
            <person name="Yang X."/>
            <person name="Jeffery I.B."/>
            <person name="Cooney J.C."/>
            <person name="Kagawa T.F."/>
            <person name="Liu W."/>
            <person name="Song Y."/>
            <person name="Salvetti E."/>
            <person name="Wrobel A."/>
            <person name="Rasinkangas P."/>
            <person name="Parkhill J."/>
            <person name="Rea M.C."/>
            <person name="O'Sullivan O."/>
            <person name="Ritari J."/>
            <person name="Douillard F.P."/>
            <person name="Paul Ross R."/>
            <person name="Yang R."/>
            <person name="Briner A.E."/>
            <person name="Felis G.E."/>
            <person name="de Vos W.M."/>
            <person name="Barrangou R."/>
            <person name="Klaenhammer T.R."/>
            <person name="Caufield P.W."/>
            <person name="Cui Y."/>
            <person name="Zhang H."/>
            <person name="O'Toole P.W."/>
        </authorList>
    </citation>
    <scope>NUCLEOTIDE SEQUENCE [LARGE SCALE GENOMIC DNA]</scope>
    <source>
        <strain evidence="2 3">DSM 12744</strain>
    </source>
</reference>
<dbReference type="InterPro" id="IPR025659">
    <property type="entry name" value="Tubby-like_C"/>
</dbReference>